<protein>
    <submittedName>
        <fullName evidence="1">Uncharacterized protein</fullName>
    </submittedName>
</protein>
<evidence type="ECO:0000313" key="1">
    <source>
        <dbReference type="EMBL" id="SVD10535.1"/>
    </source>
</evidence>
<name>A0A382SM55_9ZZZZ</name>
<proteinExistence type="predicted"/>
<gene>
    <name evidence="1" type="ORF">METZ01_LOCUS363389</name>
</gene>
<reference evidence="1" key="1">
    <citation type="submission" date="2018-05" db="EMBL/GenBank/DDBJ databases">
        <authorList>
            <person name="Lanie J.A."/>
            <person name="Ng W.-L."/>
            <person name="Kazmierczak K.M."/>
            <person name="Andrzejewski T.M."/>
            <person name="Davidsen T.M."/>
            <person name="Wayne K.J."/>
            <person name="Tettelin H."/>
            <person name="Glass J.I."/>
            <person name="Rusch D."/>
            <person name="Podicherti R."/>
            <person name="Tsui H.-C.T."/>
            <person name="Winkler M.E."/>
        </authorList>
    </citation>
    <scope>NUCLEOTIDE SEQUENCE</scope>
</reference>
<dbReference type="AlphaFoldDB" id="A0A382SM55"/>
<organism evidence="1">
    <name type="scientific">marine metagenome</name>
    <dbReference type="NCBI Taxonomy" id="408172"/>
    <lineage>
        <taxon>unclassified sequences</taxon>
        <taxon>metagenomes</taxon>
        <taxon>ecological metagenomes</taxon>
    </lineage>
</organism>
<sequence length="52" mass="6156">MYKEYDEEILYSHGEKCMYEGKIYQASCYNAHVQGISPKKGIDVFWLESEED</sequence>
<accession>A0A382SM55</accession>
<dbReference type="EMBL" id="UINC01129856">
    <property type="protein sequence ID" value="SVD10535.1"/>
    <property type="molecule type" value="Genomic_DNA"/>
</dbReference>